<comment type="caution">
    <text evidence="1">The sequence shown here is derived from an EMBL/GenBank/DDBJ whole genome shotgun (WGS) entry which is preliminary data.</text>
</comment>
<sequence>MSTNVEYNRLKAAKYFKQLSLFGGINFGLHSSPGLKPRAMFGTPLRGLRLNYHRLFEKMFARLVIFWLKSWICTASIKWKAAERCEVKSF</sequence>
<protein>
    <submittedName>
        <fullName evidence="1">Uncharacterized protein</fullName>
    </submittedName>
</protein>
<gene>
    <name evidence="1" type="ORF">CWD77_11935</name>
</gene>
<name>A0A2N0VGJ6_9BACT</name>
<dbReference type="Proteomes" id="UP000233398">
    <property type="component" value="Unassembled WGS sequence"/>
</dbReference>
<evidence type="ECO:0000313" key="2">
    <source>
        <dbReference type="Proteomes" id="UP000233398"/>
    </source>
</evidence>
<proteinExistence type="predicted"/>
<reference evidence="1 2" key="1">
    <citation type="submission" date="2017-11" db="EMBL/GenBank/DDBJ databases">
        <title>Rhodohalobacter 15182 sp. nov., isolated from a salt lake.</title>
        <authorList>
            <person name="Han S."/>
        </authorList>
    </citation>
    <scope>NUCLEOTIDE SEQUENCE [LARGE SCALE GENOMIC DNA]</scope>
    <source>
        <strain evidence="1 2">15182</strain>
    </source>
</reference>
<evidence type="ECO:0000313" key="1">
    <source>
        <dbReference type="EMBL" id="PKD43315.1"/>
    </source>
</evidence>
<dbReference type="EMBL" id="PISP01000003">
    <property type="protein sequence ID" value="PKD43315.1"/>
    <property type="molecule type" value="Genomic_DNA"/>
</dbReference>
<keyword evidence="2" id="KW-1185">Reference proteome</keyword>
<accession>A0A2N0VGJ6</accession>
<dbReference type="AlphaFoldDB" id="A0A2N0VGJ6"/>
<organism evidence="1 2">
    <name type="scientific">Rhodohalobacter barkolensis</name>
    <dbReference type="NCBI Taxonomy" id="2053187"/>
    <lineage>
        <taxon>Bacteria</taxon>
        <taxon>Pseudomonadati</taxon>
        <taxon>Balneolota</taxon>
        <taxon>Balneolia</taxon>
        <taxon>Balneolales</taxon>
        <taxon>Balneolaceae</taxon>
        <taxon>Rhodohalobacter</taxon>
    </lineage>
</organism>